<evidence type="ECO:0000256" key="3">
    <source>
        <dbReference type="ARBA" id="ARBA00023136"/>
    </source>
</evidence>
<evidence type="ECO:0000313" key="6">
    <source>
        <dbReference type="Ensembl" id="ENSSMAP00000059162.1"/>
    </source>
</evidence>
<evidence type="ECO:0000256" key="2">
    <source>
        <dbReference type="ARBA" id="ARBA00022692"/>
    </source>
</evidence>
<accession>A0A8D3DI03</accession>
<dbReference type="PANTHER" id="PTHR11860:SF87">
    <property type="entry name" value="CMRF35-LIKE MOLECULE 8"/>
    <property type="match status" value="1"/>
</dbReference>
<evidence type="ECO:0000313" key="7">
    <source>
        <dbReference type="Proteomes" id="UP000694558"/>
    </source>
</evidence>
<dbReference type="Proteomes" id="UP000694558">
    <property type="component" value="Chromosome 8"/>
</dbReference>
<keyword evidence="2" id="KW-0812">Transmembrane</keyword>
<feature type="signal peptide" evidence="4">
    <location>
        <begin position="1"/>
        <end position="17"/>
    </location>
</feature>
<dbReference type="InterPro" id="IPR036179">
    <property type="entry name" value="Ig-like_dom_sf"/>
</dbReference>
<dbReference type="GO" id="GO:0005886">
    <property type="term" value="C:plasma membrane"/>
    <property type="evidence" value="ECO:0007669"/>
    <property type="project" value="TreeGrafter"/>
</dbReference>
<dbReference type="InterPro" id="IPR003599">
    <property type="entry name" value="Ig_sub"/>
</dbReference>
<dbReference type="GeneTree" id="ENSGT00940000175426"/>
<evidence type="ECO:0000256" key="1">
    <source>
        <dbReference type="ARBA" id="ARBA00004370"/>
    </source>
</evidence>
<dbReference type="Ensembl" id="ENSSMAT00000063196.1">
    <property type="protein sequence ID" value="ENSSMAP00000059162.1"/>
    <property type="gene ID" value="ENSSMAG00000028210.1"/>
</dbReference>
<evidence type="ECO:0000256" key="4">
    <source>
        <dbReference type="SAM" id="SignalP"/>
    </source>
</evidence>
<dbReference type="SMART" id="SM00409">
    <property type="entry name" value="IG"/>
    <property type="match status" value="1"/>
</dbReference>
<keyword evidence="4" id="KW-0732">Signal</keyword>
<evidence type="ECO:0000259" key="5">
    <source>
        <dbReference type="SMART" id="SM00409"/>
    </source>
</evidence>
<dbReference type="SUPFAM" id="SSF48726">
    <property type="entry name" value="Immunoglobulin"/>
    <property type="match status" value="1"/>
</dbReference>
<dbReference type="Pfam" id="PF07686">
    <property type="entry name" value="V-set"/>
    <property type="match status" value="1"/>
</dbReference>
<dbReference type="InterPro" id="IPR013106">
    <property type="entry name" value="Ig_V-set"/>
</dbReference>
<proteinExistence type="predicted"/>
<comment type="subcellular location">
    <subcellularLocation>
        <location evidence="1">Membrane</location>
    </subcellularLocation>
</comment>
<dbReference type="InterPro" id="IPR013783">
    <property type="entry name" value="Ig-like_fold"/>
</dbReference>
<protein>
    <recommendedName>
        <fullName evidence="5">Immunoglobulin domain-containing protein</fullName>
    </recommendedName>
</protein>
<reference evidence="6" key="1">
    <citation type="submission" date="2023-05" db="EMBL/GenBank/DDBJ databases">
        <title>High-quality long-read genome of Scophthalmus maximus.</title>
        <authorList>
            <person name="Lien S."/>
            <person name="Martinez P."/>
        </authorList>
    </citation>
    <scope>NUCLEOTIDE SEQUENCE [LARGE SCALE GENOMIC DNA]</scope>
</reference>
<dbReference type="Gene3D" id="2.60.40.10">
    <property type="entry name" value="Immunoglobulins"/>
    <property type="match status" value="1"/>
</dbReference>
<organism evidence="6 7">
    <name type="scientific">Scophthalmus maximus</name>
    <name type="common">Turbot</name>
    <name type="synonym">Psetta maxima</name>
    <dbReference type="NCBI Taxonomy" id="52904"/>
    <lineage>
        <taxon>Eukaryota</taxon>
        <taxon>Metazoa</taxon>
        <taxon>Chordata</taxon>
        <taxon>Craniata</taxon>
        <taxon>Vertebrata</taxon>
        <taxon>Euteleostomi</taxon>
        <taxon>Actinopterygii</taxon>
        <taxon>Neopterygii</taxon>
        <taxon>Teleostei</taxon>
        <taxon>Neoteleostei</taxon>
        <taxon>Acanthomorphata</taxon>
        <taxon>Carangaria</taxon>
        <taxon>Pleuronectiformes</taxon>
        <taxon>Pleuronectoidei</taxon>
        <taxon>Scophthalmidae</taxon>
        <taxon>Scophthalmus</taxon>
    </lineage>
</organism>
<feature type="domain" description="Immunoglobulin" evidence="5">
    <location>
        <begin position="19"/>
        <end position="133"/>
    </location>
</feature>
<sequence>MIILLITQWGFLCLCVGAPVWQTAHLGGSVTINCTYPREEEGPIKYFCRQNEDGENPFNCSELIHTEEGEIDATEGRLYIRDSKRSKYFYVNINNLRTSDSGTYWCSFGRGRPVRSGDTSGHPGNCRCILIMQPKLLLFQKCKRMTTSVSTGNASCSAANDRDKLPA</sequence>
<keyword evidence="3" id="KW-0472">Membrane</keyword>
<reference evidence="6" key="2">
    <citation type="submission" date="2025-08" db="UniProtKB">
        <authorList>
            <consortium name="Ensembl"/>
        </authorList>
    </citation>
    <scope>IDENTIFICATION</scope>
</reference>
<dbReference type="GO" id="GO:0004888">
    <property type="term" value="F:transmembrane signaling receptor activity"/>
    <property type="evidence" value="ECO:0007669"/>
    <property type="project" value="TreeGrafter"/>
</dbReference>
<dbReference type="PANTHER" id="PTHR11860">
    <property type="entry name" value="POLYMERIC-IMMUNOGLOBULIN RECEPTOR"/>
    <property type="match status" value="1"/>
</dbReference>
<name>A0A8D3DI03_SCOMX</name>
<dbReference type="InterPro" id="IPR050671">
    <property type="entry name" value="CD300_family_receptors"/>
</dbReference>
<dbReference type="AlphaFoldDB" id="A0A8D3DI03"/>
<feature type="chain" id="PRO_5034423494" description="Immunoglobulin domain-containing protein" evidence="4">
    <location>
        <begin position="18"/>
        <end position="167"/>
    </location>
</feature>